<evidence type="ECO:0000313" key="2">
    <source>
        <dbReference type="EMBL" id="MBK0422238.1"/>
    </source>
</evidence>
<feature type="domain" description="PucR C-terminal helix-turn-helix" evidence="1">
    <location>
        <begin position="456"/>
        <end position="513"/>
    </location>
</feature>
<dbReference type="Gene3D" id="1.10.10.2840">
    <property type="entry name" value="PucR C-terminal helix-turn-helix domain"/>
    <property type="match status" value="1"/>
</dbReference>
<gene>
    <name evidence="2" type="ORF">JD292_09140</name>
</gene>
<dbReference type="Proteomes" id="UP000618733">
    <property type="component" value="Unassembled WGS sequence"/>
</dbReference>
<accession>A0A934UYA0</accession>
<organism evidence="2 3">
    <name type="scientific">Leucobacter edaphi</name>
    <dbReference type="NCBI Taxonomy" id="2796472"/>
    <lineage>
        <taxon>Bacteria</taxon>
        <taxon>Bacillati</taxon>
        <taxon>Actinomycetota</taxon>
        <taxon>Actinomycetes</taxon>
        <taxon>Micrococcales</taxon>
        <taxon>Microbacteriaceae</taxon>
        <taxon>Leucobacter</taxon>
    </lineage>
</organism>
<reference evidence="2" key="1">
    <citation type="submission" date="2020-12" db="EMBL/GenBank/DDBJ databases">
        <title>Leucobacter sp. CAS2, isolated from Chromium sludge.</title>
        <authorList>
            <person name="Xu Z."/>
        </authorList>
    </citation>
    <scope>NUCLEOTIDE SEQUENCE</scope>
    <source>
        <strain evidence="2">CSA2</strain>
    </source>
</reference>
<evidence type="ECO:0000259" key="1">
    <source>
        <dbReference type="Pfam" id="PF13556"/>
    </source>
</evidence>
<name>A0A934UYA0_9MICO</name>
<evidence type="ECO:0000313" key="3">
    <source>
        <dbReference type="Proteomes" id="UP000618733"/>
    </source>
</evidence>
<dbReference type="AlphaFoldDB" id="A0A934UYA0"/>
<dbReference type="InterPro" id="IPR042070">
    <property type="entry name" value="PucR_C-HTH_sf"/>
</dbReference>
<sequence length="526" mass="56369">MPIGELIDGLGPNTATVLGGFDPGRIVRGAEFHDALEALPGDPDLLLLAPSAGGATPVEVAGLADRASRARVAGIALKCRDEDAAELAAVAETSGVPLVRVGEQVSWRLFDALLAQSLGEQRHSEDAHRDSGAEPLFALANELAEVFGGSVAIEDLGRRIIAYSSVPGQLIDRLRTQGILTRRVPDSPFNDDQYRTVLRSERPLKYPRLDDEEPRMACAIRAGTLPLGTIWAIDASGEDESTPEQENAIQNAATVAAAHLLDNLRSGEATQAPRAARLRTLLDGSDVAGSELAELGLPEERGSAMLVFAPADERPTALAQLRSTVQRHLALHRPEAVTVARGGRIYSLVAHDQQGGSLALVEPLVPVIDRLIGPGTRIALPGVAHRSGEVAELRRLADRLLGTASRHEATSGDRILTVSCLRPFLVLDRVGEILGLEEELRSPALARLAEEDPAFAETLIAWCSNFGNVARTARELGVHENTVRYRVRQIEEQYGIALADPDELLTTWLQLRALPTHAPAQEGSHA</sequence>
<dbReference type="EMBL" id="JAEHOI010000008">
    <property type="protein sequence ID" value="MBK0422238.1"/>
    <property type="molecule type" value="Genomic_DNA"/>
</dbReference>
<dbReference type="Pfam" id="PF13556">
    <property type="entry name" value="HTH_30"/>
    <property type="match status" value="1"/>
</dbReference>
<dbReference type="InterPro" id="IPR051448">
    <property type="entry name" value="CdaR-like_regulators"/>
</dbReference>
<keyword evidence="3" id="KW-1185">Reference proteome</keyword>
<dbReference type="PANTHER" id="PTHR33744:SF17">
    <property type="entry name" value="CONSERVED PROTEIN"/>
    <property type="match status" value="1"/>
</dbReference>
<comment type="caution">
    <text evidence="2">The sequence shown here is derived from an EMBL/GenBank/DDBJ whole genome shotgun (WGS) entry which is preliminary data.</text>
</comment>
<dbReference type="PANTHER" id="PTHR33744">
    <property type="entry name" value="CARBOHYDRATE DIACID REGULATOR"/>
    <property type="match status" value="1"/>
</dbReference>
<protein>
    <submittedName>
        <fullName evidence="2">Helix-turn-helix domain-containing protein</fullName>
    </submittedName>
</protein>
<dbReference type="InterPro" id="IPR025736">
    <property type="entry name" value="PucR_C-HTH_dom"/>
</dbReference>
<proteinExistence type="predicted"/>